<evidence type="ECO:0000313" key="7">
    <source>
        <dbReference type="EMBL" id="KAK0609022.1"/>
    </source>
</evidence>
<name>A0AA39TFT1_9PEZI</name>
<evidence type="ECO:0000256" key="3">
    <source>
        <dbReference type="ARBA" id="ARBA00023004"/>
    </source>
</evidence>
<dbReference type="PRINTS" id="PR00463">
    <property type="entry name" value="EP450I"/>
</dbReference>
<keyword evidence="6" id="KW-1133">Transmembrane helix</keyword>
<proteinExistence type="inferred from homology"/>
<comment type="caution">
    <text evidence="7">The sequence shown here is derived from an EMBL/GenBank/DDBJ whole genome shotgun (WGS) entry which is preliminary data.</text>
</comment>
<dbReference type="AlphaFoldDB" id="A0AA39TFT1"/>
<protein>
    <submittedName>
        <fullName evidence="7">Cytochrome P450 monooxygenase gsfF</fullName>
    </submittedName>
</protein>
<evidence type="ECO:0000256" key="2">
    <source>
        <dbReference type="ARBA" id="ARBA00022723"/>
    </source>
</evidence>
<reference evidence="7" key="1">
    <citation type="submission" date="2023-06" db="EMBL/GenBank/DDBJ databases">
        <title>Multi-omics analyses reveal the molecular pathogenesis toolkit of Lasiodiplodia hormozganensis, a cross-kingdom pathogen.</title>
        <authorList>
            <person name="Felix C."/>
            <person name="Meneses R."/>
            <person name="Goncalves M.F.M."/>
            <person name="Tilleman L."/>
            <person name="Duarte A.S."/>
            <person name="Jorrin-Novo J.V."/>
            <person name="Van De Peer Y."/>
            <person name="Deforce D."/>
            <person name="Van Nieuwerburgh F."/>
            <person name="Esteves A.C."/>
            <person name="Alves A."/>
        </authorList>
    </citation>
    <scope>NUCLEOTIDE SEQUENCE</scope>
    <source>
        <strain evidence="7">CBS 339.90</strain>
    </source>
</reference>
<dbReference type="SUPFAM" id="SSF48264">
    <property type="entry name" value="Cytochrome P450"/>
    <property type="match status" value="1"/>
</dbReference>
<dbReference type="PROSITE" id="PS00086">
    <property type="entry name" value="CYTOCHROME_P450"/>
    <property type="match status" value="1"/>
</dbReference>
<dbReference type="Proteomes" id="UP001175001">
    <property type="component" value="Unassembled WGS sequence"/>
</dbReference>
<dbReference type="Gene3D" id="1.10.630.10">
    <property type="entry name" value="Cytochrome P450"/>
    <property type="match status" value="1"/>
</dbReference>
<keyword evidence="6" id="KW-0812">Transmembrane</keyword>
<comment type="similarity">
    <text evidence="5">Belongs to the cytochrome P450 family.</text>
</comment>
<dbReference type="EMBL" id="JAUJDW010000310">
    <property type="protein sequence ID" value="KAK0609022.1"/>
    <property type="molecule type" value="Genomic_DNA"/>
</dbReference>
<dbReference type="InterPro" id="IPR050121">
    <property type="entry name" value="Cytochrome_P450_monoxygenase"/>
</dbReference>
<dbReference type="PRINTS" id="PR00385">
    <property type="entry name" value="P450"/>
</dbReference>
<dbReference type="InterPro" id="IPR002401">
    <property type="entry name" value="Cyt_P450_E_grp-I"/>
</dbReference>
<dbReference type="PANTHER" id="PTHR24305:SF229">
    <property type="entry name" value="P450, PUTATIVE (EUROFUNG)-RELATED"/>
    <property type="match status" value="1"/>
</dbReference>
<keyword evidence="3 4" id="KW-0408">Iron</keyword>
<dbReference type="Pfam" id="PF00067">
    <property type="entry name" value="p450"/>
    <property type="match status" value="1"/>
</dbReference>
<gene>
    <name evidence="7" type="primary">gsfF_6</name>
    <name evidence="7" type="ORF">DIS24_g12579</name>
</gene>
<organism evidence="7 8">
    <name type="scientific">Lasiodiplodia hormozganensis</name>
    <dbReference type="NCBI Taxonomy" id="869390"/>
    <lineage>
        <taxon>Eukaryota</taxon>
        <taxon>Fungi</taxon>
        <taxon>Dikarya</taxon>
        <taxon>Ascomycota</taxon>
        <taxon>Pezizomycotina</taxon>
        <taxon>Dothideomycetes</taxon>
        <taxon>Dothideomycetes incertae sedis</taxon>
        <taxon>Botryosphaeriales</taxon>
        <taxon>Botryosphaeriaceae</taxon>
        <taxon>Lasiodiplodia</taxon>
    </lineage>
</organism>
<evidence type="ECO:0000256" key="4">
    <source>
        <dbReference type="PIRSR" id="PIRSR602401-1"/>
    </source>
</evidence>
<dbReference type="PANTHER" id="PTHR24305">
    <property type="entry name" value="CYTOCHROME P450"/>
    <property type="match status" value="1"/>
</dbReference>
<dbReference type="InterPro" id="IPR001128">
    <property type="entry name" value="Cyt_P450"/>
</dbReference>
<evidence type="ECO:0000256" key="6">
    <source>
        <dbReference type="SAM" id="Phobius"/>
    </source>
</evidence>
<keyword evidence="5" id="KW-0560">Oxidoreductase</keyword>
<keyword evidence="8" id="KW-1185">Reference proteome</keyword>
<dbReference type="GO" id="GO:0005506">
    <property type="term" value="F:iron ion binding"/>
    <property type="evidence" value="ECO:0007669"/>
    <property type="project" value="InterPro"/>
</dbReference>
<dbReference type="GO" id="GO:0004497">
    <property type="term" value="F:monooxygenase activity"/>
    <property type="evidence" value="ECO:0007669"/>
    <property type="project" value="UniProtKB-KW"/>
</dbReference>
<keyword evidence="5 7" id="KW-0503">Monooxygenase</keyword>
<comment type="cofactor">
    <cofactor evidence="1 4">
        <name>heme</name>
        <dbReference type="ChEBI" id="CHEBI:30413"/>
    </cofactor>
</comment>
<feature type="transmembrane region" description="Helical" evidence="6">
    <location>
        <begin position="6"/>
        <end position="25"/>
    </location>
</feature>
<sequence>MTFSFSYPTLCSVSLAAFCLGWIVYQRFLSPLSQIPGPFWASISRLWYLRKINAEDMHRYTKKLHDRYGPIVRIAPNECSVCDPQAWKEIYAVNGGFTKTDFYLTQAPNLSPHADSFTQLDEKRHTFRRRMIQHIFAFKTVLENEKYVDPVIELFMQRMGELADRGDAFDISEWVHWYTFDVIGELFFGRAFGFLRESKDIGGYIAAVDIILPHAIRMAVLPKVLWPLQILMLPFSATFRHGVSVFNSLTAVSKKLVDERVESGKGRPDMLEKLLEVSREKSPDFDITDVYTESYTAIFAGSDTTAIAIRSALYNLCKNPDTYTKLQGEIDRHEAEGKLSPIVTYAEASRMPYLSAVCKEAMRVFPPIALTFPRHVPEGGRELCGHYIPAGYRVGVNPATFHFVKSIFGEDADDFNPDRWFRSEAKEMDRHMFQFGQGTRQCIGKNVAAVEMWKFLPQFLRSFRIELVDPKAEWKEINYWFVKQVDINVRVYRR</sequence>
<evidence type="ECO:0000256" key="5">
    <source>
        <dbReference type="RuleBase" id="RU000461"/>
    </source>
</evidence>
<accession>A0AA39TFT1</accession>
<dbReference type="InterPro" id="IPR017972">
    <property type="entry name" value="Cyt_P450_CS"/>
</dbReference>
<dbReference type="CDD" id="cd11060">
    <property type="entry name" value="CYP57A1-like"/>
    <property type="match status" value="1"/>
</dbReference>
<keyword evidence="4 5" id="KW-0349">Heme</keyword>
<feature type="binding site" description="axial binding residue" evidence="4">
    <location>
        <position position="442"/>
    </location>
    <ligand>
        <name>heme</name>
        <dbReference type="ChEBI" id="CHEBI:30413"/>
    </ligand>
    <ligandPart>
        <name>Fe</name>
        <dbReference type="ChEBI" id="CHEBI:18248"/>
    </ligandPart>
</feature>
<dbReference type="GO" id="GO:0020037">
    <property type="term" value="F:heme binding"/>
    <property type="evidence" value="ECO:0007669"/>
    <property type="project" value="InterPro"/>
</dbReference>
<keyword evidence="6" id="KW-0472">Membrane</keyword>
<dbReference type="InterPro" id="IPR036396">
    <property type="entry name" value="Cyt_P450_sf"/>
</dbReference>
<keyword evidence="2 4" id="KW-0479">Metal-binding</keyword>
<evidence type="ECO:0000313" key="8">
    <source>
        <dbReference type="Proteomes" id="UP001175001"/>
    </source>
</evidence>
<dbReference type="GO" id="GO:0016705">
    <property type="term" value="F:oxidoreductase activity, acting on paired donors, with incorporation or reduction of molecular oxygen"/>
    <property type="evidence" value="ECO:0007669"/>
    <property type="project" value="InterPro"/>
</dbReference>
<evidence type="ECO:0000256" key="1">
    <source>
        <dbReference type="ARBA" id="ARBA00001971"/>
    </source>
</evidence>